<feature type="transmembrane region" description="Helical" evidence="5">
    <location>
        <begin position="93"/>
        <end position="118"/>
    </location>
</feature>
<accession>A0AAN6V911</accession>
<dbReference type="EMBL" id="MU853558">
    <property type="protein sequence ID" value="KAK4146967.1"/>
    <property type="molecule type" value="Genomic_DNA"/>
</dbReference>
<dbReference type="PANTHER" id="PTHR23241">
    <property type="entry name" value="LATE EMBRYOGENESIS ABUNDANT PLANTS LEA-RELATED"/>
    <property type="match status" value="1"/>
</dbReference>
<evidence type="ECO:0000256" key="5">
    <source>
        <dbReference type="SAM" id="Phobius"/>
    </source>
</evidence>
<evidence type="ECO:0000256" key="3">
    <source>
        <dbReference type="ARBA" id="ARBA00022989"/>
    </source>
</evidence>
<feature type="transmembrane region" description="Helical" evidence="5">
    <location>
        <begin position="150"/>
        <end position="173"/>
    </location>
</feature>
<organism evidence="7 8">
    <name type="scientific">Dichotomopilus funicola</name>
    <dbReference type="NCBI Taxonomy" id="1934379"/>
    <lineage>
        <taxon>Eukaryota</taxon>
        <taxon>Fungi</taxon>
        <taxon>Dikarya</taxon>
        <taxon>Ascomycota</taxon>
        <taxon>Pezizomycotina</taxon>
        <taxon>Sordariomycetes</taxon>
        <taxon>Sordariomycetidae</taxon>
        <taxon>Sordariales</taxon>
        <taxon>Chaetomiaceae</taxon>
        <taxon>Dichotomopilus</taxon>
    </lineage>
</organism>
<evidence type="ECO:0000313" key="7">
    <source>
        <dbReference type="EMBL" id="KAK4146967.1"/>
    </source>
</evidence>
<evidence type="ECO:0000259" key="6">
    <source>
        <dbReference type="Pfam" id="PF13664"/>
    </source>
</evidence>
<dbReference type="GeneID" id="87822090"/>
<evidence type="ECO:0000256" key="4">
    <source>
        <dbReference type="ARBA" id="ARBA00023136"/>
    </source>
</evidence>
<comment type="caution">
    <text evidence="7">The sequence shown here is derived from an EMBL/GenBank/DDBJ whole genome shotgun (WGS) entry which is preliminary data.</text>
</comment>
<evidence type="ECO:0000313" key="8">
    <source>
        <dbReference type="Proteomes" id="UP001302676"/>
    </source>
</evidence>
<feature type="transmembrane region" description="Helical" evidence="5">
    <location>
        <begin position="12"/>
        <end position="36"/>
    </location>
</feature>
<feature type="domain" description="TMEM205-like" evidence="6">
    <location>
        <begin position="12"/>
        <end position="123"/>
    </location>
</feature>
<sequence length="180" mass="19500">MSLLSPGPYHILSYGTLLGATFFHTFINGILAFRVLPRPQFSTLMSHIFPVYFSLQTALPALLILTYPGSRNPFGSASGVAGVFFDRDNRWTVLVPLAGAFLSSAVNLGVVGPATTGVMEERRVQEKKDGKKSYDAPPHSQEMTELNKRFGMLHGVSSLLNLGSFVATVAYGFTLASRLA</sequence>
<keyword evidence="2 5" id="KW-0812">Transmembrane</keyword>
<keyword evidence="8" id="KW-1185">Reference proteome</keyword>
<keyword evidence="4 5" id="KW-0472">Membrane</keyword>
<keyword evidence="3 5" id="KW-1133">Transmembrane helix</keyword>
<feature type="transmembrane region" description="Helical" evidence="5">
    <location>
        <begin position="48"/>
        <end position="67"/>
    </location>
</feature>
<reference evidence="7" key="1">
    <citation type="journal article" date="2023" name="Mol. Phylogenet. Evol.">
        <title>Genome-scale phylogeny and comparative genomics of the fungal order Sordariales.</title>
        <authorList>
            <person name="Hensen N."/>
            <person name="Bonometti L."/>
            <person name="Westerberg I."/>
            <person name="Brannstrom I.O."/>
            <person name="Guillou S."/>
            <person name="Cros-Aarteil S."/>
            <person name="Calhoun S."/>
            <person name="Haridas S."/>
            <person name="Kuo A."/>
            <person name="Mondo S."/>
            <person name="Pangilinan J."/>
            <person name="Riley R."/>
            <person name="LaButti K."/>
            <person name="Andreopoulos B."/>
            <person name="Lipzen A."/>
            <person name="Chen C."/>
            <person name="Yan M."/>
            <person name="Daum C."/>
            <person name="Ng V."/>
            <person name="Clum A."/>
            <person name="Steindorff A."/>
            <person name="Ohm R.A."/>
            <person name="Martin F."/>
            <person name="Silar P."/>
            <person name="Natvig D.O."/>
            <person name="Lalanne C."/>
            <person name="Gautier V."/>
            <person name="Ament-Velasquez S.L."/>
            <person name="Kruys A."/>
            <person name="Hutchinson M.I."/>
            <person name="Powell A.J."/>
            <person name="Barry K."/>
            <person name="Miller A.N."/>
            <person name="Grigoriev I.V."/>
            <person name="Debuchy R."/>
            <person name="Gladieux P."/>
            <person name="Hiltunen Thoren M."/>
            <person name="Johannesson H."/>
        </authorList>
    </citation>
    <scope>NUCLEOTIDE SEQUENCE</scope>
    <source>
        <strain evidence="7">CBS 141.50</strain>
    </source>
</reference>
<gene>
    <name evidence="7" type="ORF">C8A04DRAFT_9429</name>
</gene>
<dbReference type="GO" id="GO:0016020">
    <property type="term" value="C:membrane"/>
    <property type="evidence" value="ECO:0007669"/>
    <property type="project" value="UniProtKB-SubCell"/>
</dbReference>
<dbReference type="AlphaFoldDB" id="A0AAN6V911"/>
<dbReference type="InterPro" id="IPR053009">
    <property type="entry name" value="Xanthocillin_Biosynth-Assoc"/>
</dbReference>
<protein>
    <recommendedName>
        <fullName evidence="6">TMEM205-like domain-containing protein</fullName>
    </recommendedName>
</protein>
<comment type="subcellular location">
    <subcellularLocation>
        <location evidence="1">Membrane</location>
    </subcellularLocation>
</comment>
<dbReference type="Proteomes" id="UP001302676">
    <property type="component" value="Unassembled WGS sequence"/>
</dbReference>
<dbReference type="RefSeq" id="XP_062640338.1">
    <property type="nucleotide sequence ID" value="XM_062785477.1"/>
</dbReference>
<evidence type="ECO:0000256" key="2">
    <source>
        <dbReference type="ARBA" id="ARBA00022692"/>
    </source>
</evidence>
<dbReference type="Pfam" id="PF13664">
    <property type="entry name" value="DUF4149"/>
    <property type="match status" value="1"/>
</dbReference>
<dbReference type="PANTHER" id="PTHR23241:SF106">
    <property type="entry name" value="DUF4149 DOMAIN-CONTAINING PROTEIN"/>
    <property type="match status" value="1"/>
</dbReference>
<name>A0AAN6V911_9PEZI</name>
<reference evidence="7" key="2">
    <citation type="submission" date="2023-05" db="EMBL/GenBank/DDBJ databases">
        <authorList>
            <consortium name="Lawrence Berkeley National Laboratory"/>
            <person name="Steindorff A."/>
            <person name="Hensen N."/>
            <person name="Bonometti L."/>
            <person name="Westerberg I."/>
            <person name="Brannstrom I.O."/>
            <person name="Guillou S."/>
            <person name="Cros-Aarteil S."/>
            <person name="Calhoun S."/>
            <person name="Haridas S."/>
            <person name="Kuo A."/>
            <person name="Mondo S."/>
            <person name="Pangilinan J."/>
            <person name="Riley R."/>
            <person name="Labutti K."/>
            <person name="Andreopoulos B."/>
            <person name="Lipzen A."/>
            <person name="Chen C."/>
            <person name="Yanf M."/>
            <person name="Daum C."/>
            <person name="Ng V."/>
            <person name="Clum A."/>
            <person name="Ohm R."/>
            <person name="Martin F."/>
            <person name="Silar P."/>
            <person name="Natvig D."/>
            <person name="Lalanne C."/>
            <person name="Gautier V."/>
            <person name="Ament-Velasquez S.L."/>
            <person name="Kruys A."/>
            <person name="Hutchinson M.I."/>
            <person name="Powell A.J."/>
            <person name="Barry K."/>
            <person name="Miller A.N."/>
            <person name="Grigoriev I.V."/>
            <person name="Debuchy R."/>
            <person name="Gladieux P."/>
            <person name="Thoren M.H."/>
            <person name="Johannesson H."/>
        </authorList>
    </citation>
    <scope>NUCLEOTIDE SEQUENCE</scope>
    <source>
        <strain evidence="7">CBS 141.50</strain>
    </source>
</reference>
<dbReference type="InterPro" id="IPR025423">
    <property type="entry name" value="TMEM205-like"/>
</dbReference>
<proteinExistence type="predicted"/>
<evidence type="ECO:0000256" key="1">
    <source>
        <dbReference type="ARBA" id="ARBA00004370"/>
    </source>
</evidence>